<feature type="transmembrane region" description="Helical" evidence="5">
    <location>
        <begin position="45"/>
        <end position="66"/>
    </location>
</feature>
<dbReference type="Gene3D" id="1.20.1740.10">
    <property type="entry name" value="Amino acid/polyamine transporter I"/>
    <property type="match status" value="1"/>
</dbReference>
<gene>
    <name evidence="6" type="ORF">SAMN04488528_102123</name>
</gene>
<keyword evidence="3 5" id="KW-1133">Transmembrane helix</keyword>
<dbReference type="STRING" id="84698.SAMN04488528_102123"/>
<dbReference type="PIRSF" id="PIRSF006060">
    <property type="entry name" value="AA_transporter"/>
    <property type="match status" value="1"/>
</dbReference>
<feature type="transmembrane region" description="Helical" evidence="5">
    <location>
        <begin position="352"/>
        <end position="372"/>
    </location>
</feature>
<evidence type="ECO:0000256" key="5">
    <source>
        <dbReference type="SAM" id="Phobius"/>
    </source>
</evidence>
<feature type="transmembrane region" description="Helical" evidence="5">
    <location>
        <begin position="384"/>
        <end position="407"/>
    </location>
</feature>
<evidence type="ECO:0000313" key="6">
    <source>
        <dbReference type="EMBL" id="SFB25046.1"/>
    </source>
</evidence>
<name>A0A1I0ZIW3_9CLOT</name>
<evidence type="ECO:0000313" key="7">
    <source>
        <dbReference type="Proteomes" id="UP000198619"/>
    </source>
</evidence>
<dbReference type="AlphaFoldDB" id="A0A1I0ZIW3"/>
<dbReference type="Proteomes" id="UP000198619">
    <property type="component" value="Unassembled WGS sequence"/>
</dbReference>
<dbReference type="PANTHER" id="PTHR11785">
    <property type="entry name" value="AMINO ACID TRANSPORTER"/>
    <property type="match status" value="1"/>
</dbReference>
<evidence type="ECO:0000256" key="1">
    <source>
        <dbReference type="ARBA" id="ARBA00004141"/>
    </source>
</evidence>
<dbReference type="RefSeq" id="WP_242948427.1">
    <property type="nucleotide sequence ID" value="NZ_FOKI01000021.1"/>
</dbReference>
<dbReference type="InterPro" id="IPR002293">
    <property type="entry name" value="AA/rel_permease1"/>
</dbReference>
<keyword evidence="7" id="KW-1185">Reference proteome</keyword>
<dbReference type="GO" id="GO:0016020">
    <property type="term" value="C:membrane"/>
    <property type="evidence" value="ECO:0007669"/>
    <property type="project" value="UniProtKB-SubCell"/>
</dbReference>
<reference evidence="6 7" key="1">
    <citation type="submission" date="2016-10" db="EMBL/GenBank/DDBJ databases">
        <authorList>
            <person name="de Groot N.N."/>
        </authorList>
    </citation>
    <scope>NUCLEOTIDE SEQUENCE [LARGE SCALE GENOMIC DNA]</scope>
    <source>
        <strain evidence="6 7">DSM 12271</strain>
    </source>
</reference>
<feature type="transmembrane region" description="Helical" evidence="5">
    <location>
        <begin position="124"/>
        <end position="144"/>
    </location>
</feature>
<protein>
    <submittedName>
        <fullName evidence="6">Serine/threonine exchange transporter, LAT family</fullName>
    </submittedName>
</protein>
<feature type="transmembrane region" description="Helical" evidence="5">
    <location>
        <begin position="192"/>
        <end position="215"/>
    </location>
</feature>
<keyword evidence="4 5" id="KW-0472">Membrane</keyword>
<keyword evidence="2 5" id="KW-0812">Transmembrane</keyword>
<feature type="transmembrane region" description="Helical" evidence="5">
    <location>
        <begin position="151"/>
        <end position="172"/>
    </location>
</feature>
<evidence type="ECO:0000256" key="3">
    <source>
        <dbReference type="ARBA" id="ARBA00022989"/>
    </source>
</evidence>
<feature type="transmembrane region" description="Helical" evidence="5">
    <location>
        <begin position="87"/>
        <end position="112"/>
    </location>
</feature>
<accession>A0A1I0ZIW3</accession>
<dbReference type="EMBL" id="FOKI01000021">
    <property type="protein sequence ID" value="SFB25046.1"/>
    <property type="molecule type" value="Genomic_DNA"/>
</dbReference>
<feature type="transmembrane region" description="Helical" evidence="5">
    <location>
        <begin position="413"/>
        <end position="430"/>
    </location>
</feature>
<evidence type="ECO:0000256" key="4">
    <source>
        <dbReference type="ARBA" id="ARBA00023136"/>
    </source>
</evidence>
<feature type="transmembrane region" description="Helical" evidence="5">
    <location>
        <begin position="14"/>
        <end position="33"/>
    </location>
</feature>
<dbReference type="GO" id="GO:0015179">
    <property type="term" value="F:L-amino acid transmembrane transporter activity"/>
    <property type="evidence" value="ECO:0007669"/>
    <property type="project" value="TreeGrafter"/>
</dbReference>
<organism evidence="6 7">
    <name type="scientific">Clostridium frigidicarnis</name>
    <dbReference type="NCBI Taxonomy" id="84698"/>
    <lineage>
        <taxon>Bacteria</taxon>
        <taxon>Bacillati</taxon>
        <taxon>Bacillota</taxon>
        <taxon>Clostridia</taxon>
        <taxon>Eubacteriales</taxon>
        <taxon>Clostridiaceae</taxon>
        <taxon>Clostridium</taxon>
    </lineage>
</organism>
<evidence type="ECO:0000256" key="2">
    <source>
        <dbReference type="ARBA" id="ARBA00022692"/>
    </source>
</evidence>
<proteinExistence type="predicted"/>
<feature type="transmembrane region" description="Helical" evidence="5">
    <location>
        <begin position="227"/>
        <end position="246"/>
    </location>
</feature>
<feature type="transmembrane region" description="Helical" evidence="5">
    <location>
        <begin position="266"/>
        <end position="290"/>
    </location>
</feature>
<feature type="transmembrane region" description="Helical" evidence="5">
    <location>
        <begin position="325"/>
        <end position="346"/>
    </location>
</feature>
<dbReference type="Pfam" id="PF13520">
    <property type="entry name" value="AA_permease_2"/>
    <property type="match status" value="1"/>
</dbReference>
<dbReference type="PANTHER" id="PTHR11785:SF512">
    <property type="entry name" value="SOBREMESA, ISOFORM B"/>
    <property type="match status" value="1"/>
</dbReference>
<dbReference type="InterPro" id="IPR050598">
    <property type="entry name" value="AminoAcid_Transporter"/>
</dbReference>
<comment type="subcellular location">
    <subcellularLocation>
        <location evidence="1">Membrane</location>
        <topology evidence="1">Multi-pass membrane protein</topology>
    </subcellularLocation>
</comment>
<sequence>MEKTLTKKLGLKEGISFVVGMVIGSGVFFKATTVFKSSNNVTTGILAWILGGIITICAGLTIAEIASAMPKTGGLFVYLKELYGEKIGFLFGWVQVTISSPGTVAACAIILIDQLSSLLPIGHTYIKIFAVTLIFCLAFVNIFASKAVGKMQILVTIGKLIPLLLIIGFALLKNNSLRSVATASTVHTTVSGFGSALLATLWAYDGWIGVATLAGEIDNPRKNVPRAILIGLSIVILVYVLFNFALSRVLPFEMLIASEKVAEDAATVLFGDIASTFIALGILVSVFGALNGEYMAGSRVPYAMAENNLFPFKDKLTKVYGKDVIPIYSLIVSSTMGIMYIVTGSFEMLTELVIFSLWIFFLLGIFGVFILRNKRPDLQGTYKVPFYPIVPLIGLIGGGFVLVNTLITSPTNAITGVIITLLGLPVYFIVKRKEKVVKIKNKILF</sequence>